<dbReference type="Proteomes" id="UP000887579">
    <property type="component" value="Unplaced"/>
</dbReference>
<accession>A0AC34GW82</accession>
<protein>
    <submittedName>
        <fullName evidence="2">Uncharacterized protein</fullName>
    </submittedName>
</protein>
<sequence>MIGSMATPQLTYISRFWHPAPYSGAALLAGLSTTFAIMFLPETHFVALPDTITEAANRKTLYKETNSEAFLPLPQHDKKQSIVENEP</sequence>
<reference evidence="2" key="1">
    <citation type="submission" date="2022-11" db="UniProtKB">
        <authorList>
            <consortium name="WormBaseParasite"/>
        </authorList>
    </citation>
    <scope>IDENTIFICATION</scope>
</reference>
<name>A0AC34GW82_9BILA</name>
<proteinExistence type="predicted"/>
<organism evidence="1 2">
    <name type="scientific">Panagrolaimus sp. ES5</name>
    <dbReference type="NCBI Taxonomy" id="591445"/>
    <lineage>
        <taxon>Eukaryota</taxon>
        <taxon>Metazoa</taxon>
        <taxon>Ecdysozoa</taxon>
        <taxon>Nematoda</taxon>
        <taxon>Chromadorea</taxon>
        <taxon>Rhabditida</taxon>
        <taxon>Tylenchina</taxon>
        <taxon>Panagrolaimomorpha</taxon>
        <taxon>Panagrolaimoidea</taxon>
        <taxon>Panagrolaimidae</taxon>
        <taxon>Panagrolaimus</taxon>
    </lineage>
</organism>
<dbReference type="WBParaSite" id="ES5_v2.g8825.t1">
    <property type="protein sequence ID" value="ES5_v2.g8825.t1"/>
    <property type="gene ID" value="ES5_v2.g8825"/>
</dbReference>
<evidence type="ECO:0000313" key="2">
    <source>
        <dbReference type="WBParaSite" id="ES5_v2.g8825.t1"/>
    </source>
</evidence>
<evidence type="ECO:0000313" key="1">
    <source>
        <dbReference type="Proteomes" id="UP000887579"/>
    </source>
</evidence>